<dbReference type="CDD" id="cd06193">
    <property type="entry name" value="siderophore_interacting"/>
    <property type="match status" value="1"/>
</dbReference>
<accession>A0A3Q9V017</accession>
<dbReference type="PANTHER" id="PTHR30157">
    <property type="entry name" value="FERRIC REDUCTASE, NADPH-DEPENDENT"/>
    <property type="match status" value="1"/>
</dbReference>
<dbReference type="InterPro" id="IPR007037">
    <property type="entry name" value="SIP_rossman_dom"/>
</dbReference>
<sequence length="289" mass="31032">MTDATTPAAPSERRARPPRPQLVLTVLRTERLTEHFVRVHLGGEGFDAFVEAADPDRLAATDRYVKLLLAPPGVALEPPHDLDALRARLAPEELPVRRTYTIRSVDLEARSLAIDFVLHGDEGVAGPWAASARPGDRLEMSAPGGAWAPRADAANLLLGDESALPAIAAALEAMPAEARGTALIEVHGAEDELPLTVPAGVEVRWLHRGDEEAGQALTAAVAELTRPAGAVEVFAHGERTAMKRLRAILQDDWGVERAALSLSAYWALGRAEDRFQAEKREPVGAIFAD</sequence>
<dbReference type="Pfam" id="PF08021">
    <property type="entry name" value="FAD_binding_9"/>
    <property type="match status" value="1"/>
</dbReference>
<name>A0A3Q9V017_9MICO</name>
<dbReference type="SUPFAM" id="SSF63380">
    <property type="entry name" value="Riboflavin synthase domain-like"/>
    <property type="match status" value="1"/>
</dbReference>
<dbReference type="InterPro" id="IPR017927">
    <property type="entry name" value="FAD-bd_FR_type"/>
</dbReference>
<dbReference type="InterPro" id="IPR039261">
    <property type="entry name" value="FNR_nucleotide-bd"/>
</dbReference>
<dbReference type="GO" id="GO:0016491">
    <property type="term" value="F:oxidoreductase activity"/>
    <property type="evidence" value="ECO:0007669"/>
    <property type="project" value="InterPro"/>
</dbReference>
<evidence type="ECO:0000313" key="3">
    <source>
        <dbReference type="Proteomes" id="UP000285317"/>
    </source>
</evidence>
<dbReference type="InterPro" id="IPR039374">
    <property type="entry name" value="SIP_fam"/>
</dbReference>
<dbReference type="EMBL" id="CP028137">
    <property type="protein sequence ID" value="AZZ53836.1"/>
    <property type="molecule type" value="Genomic_DNA"/>
</dbReference>
<proteinExistence type="predicted"/>
<gene>
    <name evidence="2" type="ORF">C1I64_18580</name>
</gene>
<dbReference type="PROSITE" id="PS51384">
    <property type="entry name" value="FAD_FR"/>
    <property type="match status" value="1"/>
</dbReference>
<dbReference type="Gene3D" id="2.40.30.10">
    <property type="entry name" value="Translation factors"/>
    <property type="match status" value="1"/>
</dbReference>
<dbReference type="AlphaFoldDB" id="A0A3Q9V017"/>
<protein>
    <submittedName>
        <fullName evidence="2">NADPH-dependent ferric siderophore reductase</fullName>
    </submittedName>
</protein>
<dbReference type="KEGG" id="rfs:C1I64_18580"/>
<evidence type="ECO:0000259" key="1">
    <source>
        <dbReference type="PROSITE" id="PS51384"/>
    </source>
</evidence>
<dbReference type="InterPro" id="IPR017938">
    <property type="entry name" value="Riboflavin_synthase-like_b-brl"/>
</dbReference>
<dbReference type="RefSeq" id="WP_127888230.1">
    <property type="nucleotide sequence ID" value="NZ_CP028137.1"/>
</dbReference>
<organism evidence="2 3">
    <name type="scientific">Rathayibacter festucae DSM 15932</name>
    <dbReference type="NCBI Taxonomy" id="1328866"/>
    <lineage>
        <taxon>Bacteria</taxon>
        <taxon>Bacillati</taxon>
        <taxon>Actinomycetota</taxon>
        <taxon>Actinomycetes</taxon>
        <taxon>Micrococcales</taxon>
        <taxon>Microbacteriaceae</taxon>
        <taxon>Rathayibacter</taxon>
    </lineage>
</organism>
<dbReference type="PANTHER" id="PTHR30157:SF0">
    <property type="entry name" value="NADPH-DEPENDENT FERRIC-CHELATE REDUCTASE"/>
    <property type="match status" value="1"/>
</dbReference>
<dbReference type="InterPro" id="IPR013113">
    <property type="entry name" value="SIP_FAD-bd"/>
</dbReference>
<dbReference type="Gene3D" id="3.40.50.80">
    <property type="entry name" value="Nucleotide-binding domain of ferredoxin-NADP reductase (FNR) module"/>
    <property type="match status" value="1"/>
</dbReference>
<dbReference type="Proteomes" id="UP000285317">
    <property type="component" value="Chromosome"/>
</dbReference>
<dbReference type="Pfam" id="PF04954">
    <property type="entry name" value="SIP"/>
    <property type="match status" value="1"/>
</dbReference>
<evidence type="ECO:0000313" key="2">
    <source>
        <dbReference type="EMBL" id="AZZ53836.1"/>
    </source>
</evidence>
<reference evidence="3" key="1">
    <citation type="submission" date="2018-03" db="EMBL/GenBank/DDBJ databases">
        <title>Bacteriophage NCPPB3778 and a type I-E CRISPR drive the evolution of the US Biological Select Agent, Rathayibacter toxicus.</title>
        <authorList>
            <person name="Davis E.W.II."/>
            <person name="Tabima J.F."/>
            <person name="Weisberg A.J."/>
            <person name="Dantas Lopes L."/>
            <person name="Wiseman M.S."/>
            <person name="Wiseman M.S."/>
            <person name="Pupko T."/>
            <person name="Belcher M.S."/>
            <person name="Sechler A.J."/>
            <person name="Tancos M.A."/>
            <person name="Schroeder B.K."/>
            <person name="Murray T.D."/>
            <person name="Luster D.G."/>
            <person name="Schneider W.L."/>
            <person name="Rogers E."/>
            <person name="Andreote F.D."/>
            <person name="Grunwald N.J."/>
            <person name="Putnam M.L."/>
            <person name="Chang J.H."/>
        </authorList>
    </citation>
    <scope>NUCLEOTIDE SEQUENCE [LARGE SCALE GENOMIC DNA]</scope>
    <source>
        <strain evidence="3">DSM 15932</strain>
    </source>
</reference>
<feature type="domain" description="FAD-binding FR-type" evidence="1">
    <location>
        <begin position="19"/>
        <end position="150"/>
    </location>
</feature>